<keyword evidence="3" id="KW-1185">Reference proteome</keyword>
<name>A0A554SP53_9ACTN</name>
<dbReference type="AlphaFoldDB" id="A0A554SP53"/>
<feature type="transmembrane region" description="Helical" evidence="1">
    <location>
        <begin position="32"/>
        <end position="51"/>
    </location>
</feature>
<organism evidence="2 3">
    <name type="scientific">Aeromicrobium piscarium</name>
    <dbReference type="NCBI Taxonomy" id="2590901"/>
    <lineage>
        <taxon>Bacteria</taxon>
        <taxon>Bacillati</taxon>
        <taxon>Actinomycetota</taxon>
        <taxon>Actinomycetes</taxon>
        <taxon>Propionibacteriales</taxon>
        <taxon>Nocardioidaceae</taxon>
        <taxon>Aeromicrobium</taxon>
    </lineage>
</organism>
<protein>
    <recommendedName>
        <fullName evidence="4">Holin</fullName>
    </recommendedName>
</protein>
<sequence>MNTITENAKAIVALVGSIATALLTVYGPDTEVGHVLTVIAVIATAVGTWAVPNQAVSASAGYFESEPGEHRRED</sequence>
<gene>
    <name evidence="2" type="ORF">FNM00_00680</name>
</gene>
<accession>A0A554SP53</accession>
<dbReference type="RefSeq" id="WP_143911093.1">
    <property type="nucleotide sequence ID" value="NZ_VLNT01000001.1"/>
</dbReference>
<evidence type="ECO:0000313" key="3">
    <source>
        <dbReference type="Proteomes" id="UP000316988"/>
    </source>
</evidence>
<reference evidence="2 3" key="1">
    <citation type="submission" date="2019-07" db="EMBL/GenBank/DDBJ databases">
        <authorList>
            <person name="Zhao L.H."/>
        </authorList>
    </citation>
    <scope>NUCLEOTIDE SEQUENCE [LARGE SCALE GENOMIC DNA]</scope>
    <source>
        <strain evidence="2 3">Co35</strain>
    </source>
</reference>
<evidence type="ECO:0008006" key="4">
    <source>
        <dbReference type="Google" id="ProtNLM"/>
    </source>
</evidence>
<keyword evidence="1" id="KW-0472">Membrane</keyword>
<comment type="caution">
    <text evidence="2">The sequence shown here is derived from an EMBL/GenBank/DDBJ whole genome shotgun (WGS) entry which is preliminary data.</text>
</comment>
<dbReference type="Proteomes" id="UP000316988">
    <property type="component" value="Unassembled WGS sequence"/>
</dbReference>
<dbReference type="EMBL" id="VLNT01000001">
    <property type="protein sequence ID" value="TSD68145.1"/>
    <property type="molecule type" value="Genomic_DNA"/>
</dbReference>
<keyword evidence="1" id="KW-1133">Transmembrane helix</keyword>
<evidence type="ECO:0000256" key="1">
    <source>
        <dbReference type="SAM" id="Phobius"/>
    </source>
</evidence>
<keyword evidence="1" id="KW-0812">Transmembrane</keyword>
<evidence type="ECO:0000313" key="2">
    <source>
        <dbReference type="EMBL" id="TSD68145.1"/>
    </source>
</evidence>
<proteinExistence type="predicted"/>
<feature type="transmembrane region" description="Helical" evidence="1">
    <location>
        <begin position="7"/>
        <end position="26"/>
    </location>
</feature>